<gene>
    <name evidence="2" type="ORF">FA15DRAFT_696660</name>
</gene>
<organism evidence="2 3">
    <name type="scientific">Coprinopsis marcescibilis</name>
    <name type="common">Agaric fungus</name>
    <name type="synonym">Psathyrella marcescibilis</name>
    <dbReference type="NCBI Taxonomy" id="230819"/>
    <lineage>
        <taxon>Eukaryota</taxon>
        <taxon>Fungi</taxon>
        <taxon>Dikarya</taxon>
        <taxon>Basidiomycota</taxon>
        <taxon>Agaricomycotina</taxon>
        <taxon>Agaricomycetes</taxon>
        <taxon>Agaricomycetidae</taxon>
        <taxon>Agaricales</taxon>
        <taxon>Agaricineae</taxon>
        <taxon>Psathyrellaceae</taxon>
        <taxon>Coprinopsis</taxon>
    </lineage>
</organism>
<reference evidence="2 3" key="1">
    <citation type="journal article" date="2019" name="Nat. Ecol. Evol.">
        <title>Megaphylogeny resolves global patterns of mushroom evolution.</title>
        <authorList>
            <person name="Varga T."/>
            <person name="Krizsan K."/>
            <person name="Foldi C."/>
            <person name="Dima B."/>
            <person name="Sanchez-Garcia M."/>
            <person name="Sanchez-Ramirez S."/>
            <person name="Szollosi G.J."/>
            <person name="Szarkandi J.G."/>
            <person name="Papp V."/>
            <person name="Albert L."/>
            <person name="Andreopoulos W."/>
            <person name="Angelini C."/>
            <person name="Antonin V."/>
            <person name="Barry K.W."/>
            <person name="Bougher N.L."/>
            <person name="Buchanan P."/>
            <person name="Buyck B."/>
            <person name="Bense V."/>
            <person name="Catcheside P."/>
            <person name="Chovatia M."/>
            <person name="Cooper J."/>
            <person name="Damon W."/>
            <person name="Desjardin D."/>
            <person name="Finy P."/>
            <person name="Geml J."/>
            <person name="Haridas S."/>
            <person name="Hughes K."/>
            <person name="Justo A."/>
            <person name="Karasinski D."/>
            <person name="Kautmanova I."/>
            <person name="Kiss B."/>
            <person name="Kocsube S."/>
            <person name="Kotiranta H."/>
            <person name="LaButti K.M."/>
            <person name="Lechner B.E."/>
            <person name="Liimatainen K."/>
            <person name="Lipzen A."/>
            <person name="Lukacs Z."/>
            <person name="Mihaltcheva S."/>
            <person name="Morgado L.N."/>
            <person name="Niskanen T."/>
            <person name="Noordeloos M.E."/>
            <person name="Ohm R.A."/>
            <person name="Ortiz-Santana B."/>
            <person name="Ovrebo C."/>
            <person name="Racz N."/>
            <person name="Riley R."/>
            <person name="Savchenko A."/>
            <person name="Shiryaev A."/>
            <person name="Soop K."/>
            <person name="Spirin V."/>
            <person name="Szebenyi C."/>
            <person name="Tomsovsky M."/>
            <person name="Tulloss R.E."/>
            <person name="Uehling J."/>
            <person name="Grigoriev I.V."/>
            <person name="Vagvolgyi C."/>
            <person name="Papp T."/>
            <person name="Martin F.M."/>
            <person name="Miettinen O."/>
            <person name="Hibbett D.S."/>
            <person name="Nagy L.G."/>
        </authorList>
    </citation>
    <scope>NUCLEOTIDE SEQUENCE [LARGE SCALE GENOMIC DNA]</scope>
    <source>
        <strain evidence="2 3">CBS 121175</strain>
    </source>
</reference>
<dbReference type="Proteomes" id="UP000307440">
    <property type="component" value="Unassembled WGS sequence"/>
</dbReference>
<proteinExistence type="predicted"/>
<feature type="compositionally biased region" description="Polar residues" evidence="1">
    <location>
        <begin position="281"/>
        <end position="314"/>
    </location>
</feature>
<evidence type="ECO:0000313" key="2">
    <source>
        <dbReference type="EMBL" id="TFK20938.1"/>
    </source>
</evidence>
<protein>
    <submittedName>
        <fullName evidence="2">Uncharacterized protein</fullName>
    </submittedName>
</protein>
<feature type="compositionally biased region" description="Polar residues" evidence="1">
    <location>
        <begin position="248"/>
        <end position="260"/>
    </location>
</feature>
<accession>A0A5C3KYA9</accession>
<dbReference type="EMBL" id="ML210283">
    <property type="protein sequence ID" value="TFK20938.1"/>
    <property type="molecule type" value="Genomic_DNA"/>
</dbReference>
<evidence type="ECO:0000256" key="1">
    <source>
        <dbReference type="SAM" id="MobiDB-lite"/>
    </source>
</evidence>
<name>A0A5C3KYA9_COPMA</name>
<sequence>MERLPKFIKFPGRKNKDQGDIAFRRSVSLPVRNSNGIESSGGRPSISDFVMELGHSTVNKARSILSRDRPSQHHTKCDCIYCTDKDILEELLASPIPLRPRTRPADMLDTFDEVEMLPDYIIERRKQIRAKDREYEEHTEKVRSTILRYRQRLASGSKPRVEIDPEDEEIIGPYKTLIYLSNGHSRSTRSVEANAWLCGGPVAHRPVVHKPSKGAIASHRPHVVFDNSPIKGSGSARSPPRKIHRQPHFNNSGRDANAQGSKPAVPELKKRREFSGLVRQPNVTPNTSGSHVRQGSKATAPRSVSQPVPNSTRTTRNRNIKNLTLNPSDQPVWF</sequence>
<evidence type="ECO:0000313" key="3">
    <source>
        <dbReference type="Proteomes" id="UP000307440"/>
    </source>
</evidence>
<feature type="region of interest" description="Disordered" evidence="1">
    <location>
        <begin position="212"/>
        <end position="334"/>
    </location>
</feature>
<keyword evidence="3" id="KW-1185">Reference proteome</keyword>
<feature type="compositionally biased region" description="Polar residues" evidence="1">
    <location>
        <begin position="320"/>
        <end position="334"/>
    </location>
</feature>
<dbReference type="AlphaFoldDB" id="A0A5C3KYA9"/>